<keyword evidence="2" id="KW-0472">Membrane</keyword>
<dbReference type="AlphaFoldDB" id="A0A024G1J0"/>
<keyword evidence="4" id="KW-1185">Reference proteome</keyword>
<feature type="transmembrane region" description="Helical" evidence="2">
    <location>
        <begin position="64"/>
        <end position="84"/>
    </location>
</feature>
<feature type="region of interest" description="Disordered" evidence="1">
    <location>
        <begin position="267"/>
        <end position="296"/>
    </location>
</feature>
<organism evidence="3 4">
    <name type="scientific">Albugo candida</name>
    <dbReference type="NCBI Taxonomy" id="65357"/>
    <lineage>
        <taxon>Eukaryota</taxon>
        <taxon>Sar</taxon>
        <taxon>Stramenopiles</taxon>
        <taxon>Oomycota</taxon>
        <taxon>Peronosporomycetes</taxon>
        <taxon>Albuginales</taxon>
        <taxon>Albuginaceae</taxon>
        <taxon>Albugo</taxon>
    </lineage>
</organism>
<keyword evidence="2" id="KW-0812">Transmembrane</keyword>
<comment type="caution">
    <text evidence="3">The sequence shown here is derived from an EMBL/GenBank/DDBJ whole genome shotgun (WGS) entry which is preliminary data.</text>
</comment>
<reference evidence="3 4" key="1">
    <citation type="submission" date="2012-05" db="EMBL/GenBank/DDBJ databases">
        <title>Recombination and specialization in a pathogen metapopulation.</title>
        <authorList>
            <person name="Gardiner A."/>
            <person name="Kemen E."/>
            <person name="Schultz-Larsen T."/>
            <person name="MacLean D."/>
            <person name="Van Oosterhout C."/>
            <person name="Jones J.D.G."/>
        </authorList>
    </citation>
    <scope>NUCLEOTIDE SEQUENCE [LARGE SCALE GENOMIC DNA]</scope>
    <source>
        <strain evidence="3 4">Ac Nc2</strain>
    </source>
</reference>
<feature type="transmembrane region" description="Helical" evidence="2">
    <location>
        <begin position="161"/>
        <end position="182"/>
    </location>
</feature>
<gene>
    <name evidence="3" type="ORF">BN9_011700</name>
</gene>
<keyword evidence="2" id="KW-1133">Transmembrane helix</keyword>
<accession>A0A024G1J0</accession>
<protein>
    <submittedName>
        <fullName evidence="3">Uncharacterized protein</fullName>
    </submittedName>
</protein>
<name>A0A024G1J0_9STRA</name>
<evidence type="ECO:0000256" key="1">
    <source>
        <dbReference type="SAM" id="MobiDB-lite"/>
    </source>
</evidence>
<sequence>MTSPSNKKKVNAFDSFITTTLRNRCHKLHTDFKLYVRKGYGIRRFYSSLPICIHVRYWMRNRTLIHLLILLGASGSFPFQIFVFSDAYHTSSTMHAERLLSDRNDTDYTLQSFRWSPTSNASSALNNETAGSYVSRVTQHKKAPPSTSHESIDNGTNSMGIQAIVGLIIASLGLTVIIGLIWRHKRKALVSSRLLSVGSKPFVDELDIEFLDPQPLRRHSIDENQIPTLSLASTSCRENNSISTITIDMQDSVWEKGPFQEIVVSNSAHDETKADSRKRLHSPSSSVGSGRIMTDA</sequence>
<evidence type="ECO:0000313" key="4">
    <source>
        <dbReference type="Proteomes" id="UP000053237"/>
    </source>
</evidence>
<evidence type="ECO:0000256" key="2">
    <source>
        <dbReference type="SAM" id="Phobius"/>
    </source>
</evidence>
<feature type="compositionally biased region" description="Basic and acidic residues" evidence="1">
    <location>
        <begin position="268"/>
        <end position="277"/>
    </location>
</feature>
<dbReference type="EMBL" id="CAIX01000008">
    <property type="protein sequence ID" value="CCI40386.1"/>
    <property type="molecule type" value="Genomic_DNA"/>
</dbReference>
<dbReference type="Proteomes" id="UP000053237">
    <property type="component" value="Unassembled WGS sequence"/>
</dbReference>
<proteinExistence type="predicted"/>
<dbReference type="InParanoid" id="A0A024G1J0"/>
<evidence type="ECO:0000313" key="3">
    <source>
        <dbReference type="EMBL" id="CCI40386.1"/>
    </source>
</evidence>